<keyword evidence="12" id="KW-1185">Reference proteome</keyword>
<evidence type="ECO:0000256" key="4">
    <source>
        <dbReference type="ARBA" id="ARBA00022741"/>
    </source>
</evidence>
<evidence type="ECO:0000256" key="7">
    <source>
        <dbReference type="ARBA" id="ARBA00023150"/>
    </source>
</evidence>
<evidence type="ECO:0000256" key="3">
    <source>
        <dbReference type="ARBA" id="ARBA00022723"/>
    </source>
</evidence>
<dbReference type="HAMAP" id="MF_00316">
    <property type="entry name" value="MobA"/>
    <property type="match status" value="1"/>
</dbReference>
<dbReference type="RefSeq" id="WP_004721296.1">
    <property type="nucleotide sequence ID" value="NZ_CABIHR010000020.1"/>
</dbReference>
<dbReference type="EMBL" id="LN681231">
    <property type="protein sequence ID" value="CEK29302.1"/>
    <property type="molecule type" value="Genomic_DNA"/>
</dbReference>
<dbReference type="PANTHER" id="PTHR19136">
    <property type="entry name" value="MOLYBDENUM COFACTOR GUANYLYLTRANSFERASE"/>
    <property type="match status" value="1"/>
</dbReference>
<evidence type="ECO:0000256" key="5">
    <source>
        <dbReference type="ARBA" id="ARBA00022842"/>
    </source>
</evidence>
<feature type="domain" description="MobA-like NTP transferase" evidence="9">
    <location>
        <begin position="7"/>
        <end position="156"/>
    </location>
</feature>
<comment type="cofactor">
    <cofactor evidence="8">
        <name>Mg(2+)</name>
        <dbReference type="ChEBI" id="CHEBI:18420"/>
    </cofactor>
</comment>
<evidence type="ECO:0000313" key="11">
    <source>
        <dbReference type="EMBL" id="SUQ00806.1"/>
    </source>
</evidence>
<reference evidence="10" key="1">
    <citation type="journal article" date="2015" name="Genome Announc.">
        <title>Complete Genome Sequence of Yersinia ruckeri Strain CSF007-82, Etiologic Agent of Red Mouth Disease in Salmonid Fish.</title>
        <authorList>
            <person name="Nelson M.C."/>
            <person name="LaPatra S.E."/>
            <person name="Welch T.J."/>
            <person name="Graf J."/>
        </authorList>
    </citation>
    <scope>NUCLEOTIDE SEQUENCE</scope>
    <source>
        <strain evidence="10">CSF007-82</strain>
    </source>
</reference>
<dbReference type="STRING" id="29486.UGYR_10105"/>
<dbReference type="GO" id="GO:1902758">
    <property type="term" value="P:bis(molybdopterin guanine dinucleotide)molybdenum biosynthetic process"/>
    <property type="evidence" value="ECO:0007669"/>
    <property type="project" value="TreeGrafter"/>
</dbReference>
<dbReference type="AlphaFoldDB" id="A0A0A5FWF9"/>
<organism evidence="10">
    <name type="scientific">Yersinia ruckeri</name>
    <dbReference type="NCBI Taxonomy" id="29486"/>
    <lineage>
        <taxon>Bacteria</taxon>
        <taxon>Pseudomonadati</taxon>
        <taxon>Pseudomonadota</taxon>
        <taxon>Gammaproteobacteria</taxon>
        <taxon>Enterobacterales</taxon>
        <taxon>Yersiniaceae</taxon>
        <taxon>Yersinia</taxon>
    </lineage>
</organism>
<dbReference type="GO" id="GO:0046872">
    <property type="term" value="F:metal ion binding"/>
    <property type="evidence" value="ECO:0007669"/>
    <property type="project" value="UniProtKB-KW"/>
</dbReference>
<sequence>MQPKITGIILAGGRATRMGGQDKGLINLGGKALFQRVANKLAPQVDSLLINANRNQSCYEQSGIPVFKDVTNDFSGPLAGMLAGLLTANTEWVVFAPCDVPDIPTDMVNHLWLGKKNALSAYVNDGERAHPTLALMHKSLAAQLSDYLASGERKLMFFLNQINAQAVIFNVAPHKFANLNTLEDCALWEKNNREHHD</sequence>
<comment type="domain">
    <text evidence="8">The N-terminal domain determines nucleotide recognition and specific binding, while the C-terminal domain determines the specific binding to the target protein.</text>
</comment>
<keyword evidence="1 8" id="KW-0963">Cytoplasm</keyword>
<name>A0A0A5FWF9_YERRU</name>
<dbReference type="Proteomes" id="UP000255169">
    <property type="component" value="Unassembled WGS sequence"/>
</dbReference>
<feature type="binding site" evidence="8">
    <location>
        <position position="51"/>
    </location>
    <ligand>
        <name>GTP</name>
        <dbReference type="ChEBI" id="CHEBI:37565"/>
    </ligand>
</feature>
<dbReference type="PANTHER" id="PTHR19136:SF81">
    <property type="entry name" value="MOLYBDENUM COFACTOR GUANYLYLTRANSFERASE"/>
    <property type="match status" value="1"/>
</dbReference>
<dbReference type="InterPro" id="IPR013482">
    <property type="entry name" value="Molybde_CF_guanTrfase"/>
</dbReference>
<comment type="similarity">
    <text evidence="8">Belongs to the MobA family.</text>
</comment>
<keyword evidence="4 8" id="KW-0547">Nucleotide-binding</keyword>
<dbReference type="GO" id="GO:0005525">
    <property type="term" value="F:GTP binding"/>
    <property type="evidence" value="ECO:0007669"/>
    <property type="project" value="UniProtKB-UniRule"/>
</dbReference>
<accession>A0A0A5FWF9</accession>
<comment type="function">
    <text evidence="8">Transfers a GMP moiety from GTP to Mo-molybdopterin (Mo-MPT) cofactor (Moco or molybdenum cofactor) to form Mo-molybdopterin guanine dinucleotide (Mo-MGD) cofactor.</text>
</comment>
<feature type="binding site" evidence="8">
    <location>
        <begin position="10"/>
        <end position="12"/>
    </location>
    <ligand>
        <name>GTP</name>
        <dbReference type="ChEBI" id="CHEBI:37565"/>
    </ligand>
</feature>
<dbReference type="GO" id="GO:0005737">
    <property type="term" value="C:cytoplasm"/>
    <property type="evidence" value="ECO:0007669"/>
    <property type="project" value="UniProtKB-SubCell"/>
</dbReference>
<feature type="binding site" evidence="8">
    <location>
        <position position="23"/>
    </location>
    <ligand>
        <name>GTP</name>
        <dbReference type="ChEBI" id="CHEBI:37565"/>
    </ligand>
</feature>
<evidence type="ECO:0000313" key="12">
    <source>
        <dbReference type="Proteomes" id="UP000255169"/>
    </source>
</evidence>
<dbReference type="InterPro" id="IPR029044">
    <property type="entry name" value="Nucleotide-diphossugar_trans"/>
</dbReference>
<keyword evidence="2 8" id="KW-0808">Transferase</keyword>
<dbReference type="CDD" id="cd02503">
    <property type="entry name" value="MobA"/>
    <property type="match status" value="1"/>
</dbReference>
<dbReference type="InterPro" id="IPR025877">
    <property type="entry name" value="MobA-like_NTP_Trfase"/>
</dbReference>
<dbReference type="Pfam" id="PF12804">
    <property type="entry name" value="NTP_transf_3"/>
    <property type="match status" value="1"/>
</dbReference>
<feature type="binding site" evidence="8">
    <location>
        <position position="69"/>
    </location>
    <ligand>
        <name>GTP</name>
        <dbReference type="ChEBI" id="CHEBI:37565"/>
    </ligand>
</feature>
<gene>
    <name evidence="8 11" type="primary">mobA</name>
    <name evidence="10" type="ORF">CSF007_18030</name>
    <name evidence="11" type="ORF">NCTC10476_02117</name>
</gene>
<dbReference type="Gene3D" id="3.90.550.10">
    <property type="entry name" value="Spore Coat Polysaccharide Biosynthesis Protein SpsA, Chain A"/>
    <property type="match status" value="1"/>
</dbReference>
<dbReference type="EMBL" id="UHJG01000001">
    <property type="protein sequence ID" value="SUQ00806.1"/>
    <property type="molecule type" value="Genomic_DNA"/>
</dbReference>
<comment type="subcellular location">
    <subcellularLocation>
        <location evidence="8">Cytoplasm</location>
    </subcellularLocation>
</comment>
<protein>
    <recommendedName>
        <fullName evidence="8">Molybdenum cofactor guanylyltransferase</fullName>
        <shortName evidence="8">MoCo guanylyltransferase</shortName>
        <ecNumber evidence="8">2.7.7.77</ecNumber>
    </recommendedName>
    <alternativeName>
        <fullName evidence="8">GTP:molybdopterin guanylyltransferase</fullName>
    </alternativeName>
    <alternativeName>
        <fullName evidence="8">Mo-MPT guanylyltransferase</fullName>
    </alternativeName>
    <alternativeName>
        <fullName evidence="8">Molybdopterin guanylyltransferase</fullName>
    </alternativeName>
    <alternativeName>
        <fullName evidence="8">Molybdopterin-guanine dinucleotide synthase</fullName>
        <shortName evidence="8">MGD synthase</shortName>
    </alternativeName>
</protein>
<keyword evidence="7 8" id="KW-0501">Molybdenum cofactor biosynthesis</keyword>
<keyword evidence="5 8" id="KW-0460">Magnesium</keyword>
<evidence type="ECO:0000313" key="10">
    <source>
        <dbReference type="EMBL" id="CEK29302.1"/>
    </source>
</evidence>
<feature type="binding site" evidence="8">
    <location>
        <position position="99"/>
    </location>
    <ligand>
        <name>Mg(2+)</name>
        <dbReference type="ChEBI" id="CHEBI:18420"/>
    </ligand>
</feature>
<proteinExistence type="inferred from homology"/>
<evidence type="ECO:0000259" key="9">
    <source>
        <dbReference type="Pfam" id="PF12804"/>
    </source>
</evidence>
<evidence type="ECO:0000256" key="6">
    <source>
        <dbReference type="ARBA" id="ARBA00023134"/>
    </source>
</evidence>
<reference evidence="11 12" key="2">
    <citation type="submission" date="2018-06" db="EMBL/GenBank/DDBJ databases">
        <authorList>
            <consortium name="Pathogen Informatics"/>
            <person name="Doyle S."/>
        </authorList>
    </citation>
    <scope>NUCLEOTIDE SEQUENCE [LARGE SCALE GENOMIC DNA]</scope>
    <source>
        <strain evidence="11 12">NCTC10476</strain>
    </source>
</reference>
<comment type="catalytic activity">
    <reaction evidence="8">
        <text>Mo-molybdopterin + GTP + H(+) = Mo-molybdopterin guanine dinucleotide + diphosphate</text>
        <dbReference type="Rhea" id="RHEA:34243"/>
        <dbReference type="ChEBI" id="CHEBI:15378"/>
        <dbReference type="ChEBI" id="CHEBI:33019"/>
        <dbReference type="ChEBI" id="CHEBI:37565"/>
        <dbReference type="ChEBI" id="CHEBI:71302"/>
        <dbReference type="ChEBI" id="CHEBI:71310"/>
        <dbReference type="EC" id="2.7.7.77"/>
    </reaction>
</comment>
<evidence type="ECO:0000256" key="1">
    <source>
        <dbReference type="ARBA" id="ARBA00022490"/>
    </source>
</evidence>
<dbReference type="SUPFAM" id="SSF53448">
    <property type="entry name" value="Nucleotide-diphospho-sugar transferases"/>
    <property type="match status" value="1"/>
</dbReference>
<evidence type="ECO:0000256" key="2">
    <source>
        <dbReference type="ARBA" id="ARBA00022679"/>
    </source>
</evidence>
<keyword evidence="6 8" id="KW-0342">GTP-binding</keyword>
<evidence type="ECO:0000256" key="8">
    <source>
        <dbReference type="HAMAP-Rule" id="MF_00316"/>
    </source>
</evidence>
<keyword evidence="3 8" id="KW-0479">Metal-binding</keyword>
<feature type="binding site" evidence="8">
    <location>
        <position position="99"/>
    </location>
    <ligand>
        <name>GTP</name>
        <dbReference type="ChEBI" id="CHEBI:37565"/>
    </ligand>
</feature>
<dbReference type="EC" id="2.7.7.77" evidence="8"/>
<dbReference type="GeneID" id="66881188"/>
<dbReference type="NCBIfam" id="TIGR02665">
    <property type="entry name" value="molyb_mobA"/>
    <property type="match status" value="1"/>
</dbReference>
<comment type="subunit">
    <text evidence="8">Monomer.</text>
</comment>
<dbReference type="OrthoDB" id="9788394at2"/>
<dbReference type="GO" id="GO:0061603">
    <property type="term" value="F:molybdenum cofactor guanylyltransferase activity"/>
    <property type="evidence" value="ECO:0007669"/>
    <property type="project" value="UniProtKB-EC"/>
</dbReference>